<dbReference type="InterPro" id="IPR009061">
    <property type="entry name" value="DNA-bd_dom_put_sf"/>
</dbReference>
<evidence type="ECO:0000313" key="5">
    <source>
        <dbReference type="Proteomes" id="UP000034883"/>
    </source>
</evidence>
<dbReference type="AlphaFoldDB" id="A0A0F6W4R7"/>
<dbReference type="RefSeq" id="WP_053234706.1">
    <property type="nucleotide sequence ID" value="NZ_CP011125.1"/>
</dbReference>
<evidence type="ECO:0000313" key="4">
    <source>
        <dbReference type="EMBL" id="AKF07450.1"/>
    </source>
</evidence>
<dbReference type="GO" id="GO:0003700">
    <property type="term" value="F:DNA-binding transcription factor activity"/>
    <property type="evidence" value="ECO:0007669"/>
    <property type="project" value="InterPro"/>
</dbReference>
<feature type="domain" description="HTH merR-type" evidence="3">
    <location>
        <begin position="12"/>
        <end position="82"/>
    </location>
</feature>
<dbReference type="Gene3D" id="1.10.1660.10">
    <property type="match status" value="1"/>
</dbReference>
<dbReference type="InterPro" id="IPR047057">
    <property type="entry name" value="MerR_fam"/>
</dbReference>
<protein>
    <submittedName>
        <fullName evidence="4">Transcriptional regulator, MerR family protein</fullName>
    </submittedName>
</protein>
<dbReference type="OrthoDB" id="9810140at2"/>
<feature type="region of interest" description="Disordered" evidence="2">
    <location>
        <begin position="130"/>
        <end position="158"/>
    </location>
</feature>
<gene>
    <name evidence="4" type="ORF">DB32_004599</name>
</gene>
<dbReference type="PROSITE" id="PS50937">
    <property type="entry name" value="HTH_MERR_2"/>
    <property type="match status" value="1"/>
</dbReference>
<dbReference type="EMBL" id="CP011125">
    <property type="protein sequence ID" value="AKF07450.1"/>
    <property type="molecule type" value="Genomic_DNA"/>
</dbReference>
<reference evidence="4 5" key="1">
    <citation type="submission" date="2015-03" db="EMBL/GenBank/DDBJ databases">
        <title>Genome assembly of Sandaracinus amylolyticus DSM 53668.</title>
        <authorList>
            <person name="Sharma G."/>
            <person name="Subramanian S."/>
        </authorList>
    </citation>
    <scope>NUCLEOTIDE SEQUENCE [LARGE SCALE GENOMIC DNA]</scope>
    <source>
        <strain evidence="4 5">DSM 53668</strain>
    </source>
</reference>
<keyword evidence="5" id="KW-1185">Reference proteome</keyword>
<dbReference type="GO" id="GO:0003677">
    <property type="term" value="F:DNA binding"/>
    <property type="evidence" value="ECO:0007669"/>
    <property type="project" value="UniProtKB-KW"/>
</dbReference>
<keyword evidence="1" id="KW-0238">DNA-binding</keyword>
<dbReference type="Proteomes" id="UP000034883">
    <property type="component" value="Chromosome"/>
</dbReference>
<dbReference type="SMART" id="SM00422">
    <property type="entry name" value="HTH_MERR"/>
    <property type="match status" value="1"/>
</dbReference>
<dbReference type="PANTHER" id="PTHR30204">
    <property type="entry name" value="REDOX-CYCLING DRUG-SENSING TRANSCRIPTIONAL ACTIVATOR SOXR"/>
    <property type="match status" value="1"/>
</dbReference>
<proteinExistence type="predicted"/>
<dbReference type="CDD" id="cd04765">
    <property type="entry name" value="HTH_MlrA-like_sg2"/>
    <property type="match status" value="1"/>
</dbReference>
<dbReference type="STRING" id="927083.DB32_004599"/>
<dbReference type="SUPFAM" id="SSF46955">
    <property type="entry name" value="Putative DNA-binding domain"/>
    <property type="match status" value="1"/>
</dbReference>
<evidence type="ECO:0000256" key="1">
    <source>
        <dbReference type="ARBA" id="ARBA00023125"/>
    </source>
</evidence>
<sequence length="158" mass="17900">MARPTLLPDKLFFRIGEVSELVGVRPHVLRYWEEEFGILKPMKTRGAHRQYRRRDVELALVIKKLLHEDGFTVAGARKKLRELGHLEAVAIGRQAAEASTRALELRAELLAVRAELASLLARIDVASRDERERAKTSTTDAHPSEVVVRIETSARSER</sequence>
<accession>A0A0F6W4R7</accession>
<organism evidence="4 5">
    <name type="scientific">Sandaracinus amylolyticus</name>
    <dbReference type="NCBI Taxonomy" id="927083"/>
    <lineage>
        <taxon>Bacteria</taxon>
        <taxon>Pseudomonadati</taxon>
        <taxon>Myxococcota</taxon>
        <taxon>Polyangia</taxon>
        <taxon>Polyangiales</taxon>
        <taxon>Sandaracinaceae</taxon>
        <taxon>Sandaracinus</taxon>
    </lineage>
</organism>
<name>A0A0F6W4R7_9BACT</name>
<dbReference type="KEGG" id="samy:DB32_004599"/>
<dbReference type="Pfam" id="PF13411">
    <property type="entry name" value="MerR_1"/>
    <property type="match status" value="1"/>
</dbReference>
<dbReference type="PANTHER" id="PTHR30204:SF15">
    <property type="entry name" value="BLL5018 PROTEIN"/>
    <property type="match status" value="1"/>
</dbReference>
<dbReference type="InterPro" id="IPR000551">
    <property type="entry name" value="MerR-type_HTH_dom"/>
</dbReference>
<evidence type="ECO:0000259" key="3">
    <source>
        <dbReference type="PROSITE" id="PS50937"/>
    </source>
</evidence>
<evidence type="ECO:0000256" key="2">
    <source>
        <dbReference type="SAM" id="MobiDB-lite"/>
    </source>
</evidence>